<organism evidence="2 3">
    <name type="scientific">Ignatzschineria larvae DSM 13226</name>
    <dbReference type="NCBI Taxonomy" id="1111732"/>
    <lineage>
        <taxon>Bacteria</taxon>
        <taxon>Pseudomonadati</taxon>
        <taxon>Pseudomonadota</taxon>
        <taxon>Gammaproteobacteria</taxon>
        <taxon>Cardiobacteriales</taxon>
        <taxon>Ignatzschineriaceae</taxon>
        <taxon>Ignatzschineria</taxon>
    </lineage>
</organism>
<name>A0ABZ3BY11_9GAMM</name>
<evidence type="ECO:0000259" key="1">
    <source>
        <dbReference type="Pfam" id="PF14090"/>
    </source>
</evidence>
<reference evidence="2 3" key="1">
    <citation type="submission" date="2024-03" db="EMBL/GenBank/DDBJ databases">
        <title>Complete Genome Sequence and Annotation of Ignatzschineria larvae DSM 13226.</title>
        <authorList>
            <person name="Cantrell E."/>
            <person name="Burcham Z.M."/>
        </authorList>
    </citation>
    <scope>NUCLEOTIDE SEQUENCE [LARGE SCALE GENOMIC DNA]</scope>
    <source>
        <strain evidence="2 3">DSM 13226</strain>
    </source>
</reference>
<accession>A0ABZ3BY11</accession>
<dbReference type="InterPro" id="IPR055245">
    <property type="entry name" value="HTH_proteobacteria"/>
</dbReference>
<evidence type="ECO:0000313" key="3">
    <source>
        <dbReference type="Proteomes" id="UP001449178"/>
    </source>
</evidence>
<evidence type="ECO:0000313" key="2">
    <source>
        <dbReference type="EMBL" id="WZW87064.1"/>
    </source>
</evidence>
<sequence length="77" mass="8831">MIDTINHRSVSQLQLLKAHLESGKEITAKEALLKLGIGRLAARIHELRVDHNLQIDSRFEREGNRKWAVYSLKGDEI</sequence>
<gene>
    <name evidence="2" type="ORF">WMO13_06670</name>
</gene>
<dbReference type="Pfam" id="PF14090">
    <property type="entry name" value="HTH_39"/>
    <property type="match status" value="1"/>
</dbReference>
<proteinExistence type="predicted"/>
<dbReference type="RefSeq" id="WP_026878502.1">
    <property type="nucleotide sequence ID" value="NZ_AZOD01000009.1"/>
</dbReference>
<keyword evidence="3" id="KW-1185">Reference proteome</keyword>
<feature type="domain" description="Winged helix-turn-helix" evidence="1">
    <location>
        <begin position="12"/>
        <end position="48"/>
    </location>
</feature>
<dbReference type="Proteomes" id="UP001449178">
    <property type="component" value="Chromosome"/>
</dbReference>
<dbReference type="EMBL" id="CP150637">
    <property type="protein sequence ID" value="WZW87064.1"/>
    <property type="molecule type" value="Genomic_DNA"/>
</dbReference>
<protein>
    <submittedName>
        <fullName evidence="2">Helix-turn-helix domain-containing protein</fullName>
    </submittedName>
</protein>